<dbReference type="SUPFAM" id="SSF50249">
    <property type="entry name" value="Nucleic acid-binding proteins"/>
    <property type="match status" value="1"/>
</dbReference>
<organism evidence="4 5">
    <name type="scientific">Bifidobacterium biavatii DSM 23969</name>
    <dbReference type="NCBI Taxonomy" id="1437608"/>
    <lineage>
        <taxon>Bacteria</taxon>
        <taxon>Bacillati</taxon>
        <taxon>Actinomycetota</taxon>
        <taxon>Actinomycetes</taxon>
        <taxon>Bifidobacteriales</taxon>
        <taxon>Bifidobacteriaceae</taxon>
        <taxon>Bifidobacterium</taxon>
    </lineage>
</organism>
<reference evidence="4 5" key="1">
    <citation type="submission" date="2014-03" db="EMBL/GenBank/DDBJ databases">
        <title>Genomics of Bifidobacteria.</title>
        <authorList>
            <person name="Ventura M."/>
            <person name="Milani C."/>
            <person name="Lugli G.A."/>
        </authorList>
    </citation>
    <scope>NUCLEOTIDE SEQUENCE [LARGE SCALE GENOMIC DNA]</scope>
    <source>
        <strain evidence="4 5">DSM 23969</strain>
    </source>
</reference>
<feature type="region of interest" description="Disordered" evidence="3">
    <location>
        <begin position="120"/>
        <end position="155"/>
    </location>
</feature>
<dbReference type="Proteomes" id="UP000029108">
    <property type="component" value="Unassembled WGS sequence"/>
</dbReference>
<dbReference type="InterPro" id="IPR011344">
    <property type="entry name" value="ssDNA-bd"/>
</dbReference>
<dbReference type="OrthoDB" id="9809878at2"/>
<evidence type="ECO:0000313" key="4">
    <source>
        <dbReference type="EMBL" id="KFI49932.1"/>
    </source>
</evidence>
<name>A0A086ZTT2_9BIFI</name>
<dbReference type="PROSITE" id="PS50935">
    <property type="entry name" value="SSB"/>
    <property type="match status" value="1"/>
</dbReference>
<comment type="caution">
    <text evidence="4">The sequence shown here is derived from an EMBL/GenBank/DDBJ whole genome shotgun (WGS) entry which is preliminary data.</text>
</comment>
<dbReference type="InterPro" id="IPR000424">
    <property type="entry name" value="Primosome_PriB/ssb"/>
</dbReference>
<dbReference type="EMBL" id="JGYN01000019">
    <property type="protein sequence ID" value="KFI49932.1"/>
    <property type="molecule type" value="Genomic_DNA"/>
</dbReference>
<proteinExistence type="predicted"/>
<keyword evidence="1 2" id="KW-0238">DNA-binding</keyword>
<dbReference type="InterPro" id="IPR012340">
    <property type="entry name" value="NA-bd_OB-fold"/>
</dbReference>
<dbReference type="CDD" id="cd04496">
    <property type="entry name" value="SSB_OBF"/>
    <property type="match status" value="1"/>
</dbReference>
<feature type="region of interest" description="Disordered" evidence="3">
    <location>
        <begin position="1"/>
        <end position="21"/>
    </location>
</feature>
<evidence type="ECO:0000256" key="1">
    <source>
        <dbReference type="ARBA" id="ARBA00023125"/>
    </source>
</evidence>
<dbReference type="eggNOG" id="COG0629">
    <property type="taxonomic scope" value="Bacteria"/>
</dbReference>
<sequence length="155" mass="16882">MAKDPSTATIRGRLAADPELRSTGNGVSVVTLRLLSSGWEKDTAGNPVDVTPTSWRCEAWRDLADHIAQTFRKGDQVIASVRPKTSTYQRDDGSTAWSTVWLIDDIGPSLQRATASIQRIQRAAGPRHAPTAQQQAPADPYAAQYAAQDPNDPWN</sequence>
<feature type="compositionally biased region" description="Low complexity" evidence="3">
    <location>
        <begin position="129"/>
        <end position="155"/>
    </location>
</feature>
<dbReference type="Gene3D" id="2.40.50.140">
    <property type="entry name" value="Nucleic acid-binding proteins"/>
    <property type="match status" value="1"/>
</dbReference>
<gene>
    <name evidence="4" type="ORF">BBIA_1854</name>
</gene>
<dbReference type="RefSeq" id="WP_033496493.1">
    <property type="nucleotide sequence ID" value="NZ_JDUU01000040.1"/>
</dbReference>
<dbReference type="GO" id="GO:0003697">
    <property type="term" value="F:single-stranded DNA binding"/>
    <property type="evidence" value="ECO:0007669"/>
    <property type="project" value="InterPro"/>
</dbReference>
<dbReference type="AlphaFoldDB" id="A0A086ZTT2"/>
<accession>A0A086ZTT2</accession>
<evidence type="ECO:0000256" key="3">
    <source>
        <dbReference type="SAM" id="MobiDB-lite"/>
    </source>
</evidence>
<dbReference type="STRING" id="1437608.GCA_000771645_02140"/>
<dbReference type="PIRSF" id="PIRSF002070">
    <property type="entry name" value="SSB"/>
    <property type="match status" value="1"/>
</dbReference>
<dbReference type="Pfam" id="PF00436">
    <property type="entry name" value="SSB"/>
    <property type="match status" value="1"/>
</dbReference>
<dbReference type="GO" id="GO:0006260">
    <property type="term" value="P:DNA replication"/>
    <property type="evidence" value="ECO:0007669"/>
    <property type="project" value="InterPro"/>
</dbReference>
<keyword evidence="5" id="KW-1185">Reference proteome</keyword>
<evidence type="ECO:0000256" key="2">
    <source>
        <dbReference type="PIRNR" id="PIRNR002070"/>
    </source>
</evidence>
<protein>
    <recommendedName>
        <fullName evidence="2">Single-stranded DNA-binding protein</fullName>
    </recommendedName>
</protein>
<evidence type="ECO:0000313" key="5">
    <source>
        <dbReference type="Proteomes" id="UP000029108"/>
    </source>
</evidence>